<sequence>MGRLGAGVSIVGGMTFVLAVWRESEPIGRAVARERYPHADAPLFKERFPEEDVSGGLIRIEADRVDEVSNAVFAFARDEGLVCYDPQRDLVHNREPLGAYAGIQLHTGDGMVATDPDLGLVHDVLGTMSGQNPFVALVVYGRHFMQVSPDSSGGYELEFKEGGVIQATRLDDLTDVRVCFLSYATGDRSFLGSYAWAP</sequence>
<proteinExistence type="predicted"/>
<reference evidence="1" key="1">
    <citation type="submission" date="2021-01" db="EMBL/GenBank/DDBJ databases">
        <title>Whole genome shotgun sequence of Acrocarpospora phusangensis NBRC 108782.</title>
        <authorList>
            <person name="Komaki H."/>
            <person name="Tamura T."/>
        </authorList>
    </citation>
    <scope>NUCLEOTIDE SEQUENCE</scope>
    <source>
        <strain evidence="1">NBRC 108782</strain>
    </source>
</reference>
<evidence type="ECO:0000313" key="1">
    <source>
        <dbReference type="EMBL" id="GIH26231.1"/>
    </source>
</evidence>
<organism evidence="1 2">
    <name type="scientific">Acrocarpospora phusangensis</name>
    <dbReference type="NCBI Taxonomy" id="1070424"/>
    <lineage>
        <taxon>Bacteria</taxon>
        <taxon>Bacillati</taxon>
        <taxon>Actinomycetota</taxon>
        <taxon>Actinomycetes</taxon>
        <taxon>Streptosporangiales</taxon>
        <taxon>Streptosporangiaceae</taxon>
        <taxon>Acrocarpospora</taxon>
    </lineage>
</organism>
<gene>
    <name evidence="1" type="ORF">Aph01nite_45410</name>
</gene>
<dbReference type="AlphaFoldDB" id="A0A919QCC8"/>
<protein>
    <submittedName>
        <fullName evidence="1">Uncharacterized protein</fullName>
    </submittedName>
</protein>
<accession>A0A919QCC8</accession>
<evidence type="ECO:0000313" key="2">
    <source>
        <dbReference type="Proteomes" id="UP000640052"/>
    </source>
</evidence>
<comment type="caution">
    <text evidence="1">The sequence shown here is derived from an EMBL/GenBank/DDBJ whole genome shotgun (WGS) entry which is preliminary data.</text>
</comment>
<keyword evidence="2" id="KW-1185">Reference proteome</keyword>
<dbReference type="Proteomes" id="UP000640052">
    <property type="component" value="Unassembled WGS sequence"/>
</dbReference>
<name>A0A919QCC8_9ACTN</name>
<dbReference type="EMBL" id="BOOA01000037">
    <property type="protein sequence ID" value="GIH26231.1"/>
    <property type="molecule type" value="Genomic_DNA"/>
</dbReference>